<evidence type="ECO:0000313" key="6">
    <source>
        <dbReference type="Proteomes" id="UP001515480"/>
    </source>
</evidence>
<dbReference type="EMBL" id="JBGBPQ010000003">
    <property type="protein sequence ID" value="KAL1527042.1"/>
    <property type="molecule type" value="Genomic_DNA"/>
</dbReference>
<sequence length="1113" mass="117160">MPVRTSRIDLWSCVRNGEAEVLLDLLRSGVHVDELDDHGVSALMLAASRGDVPLVDLLLSHGACLSLADRESGYSALHRALLHCHFAAASRLLLARASLDAPLDREGLSPLALACRAARPPRAAAGGFVVSWGAAGSVAIGRTAGAAAHAVAAGRVELGDRVAARALACSKLHTLIADAAGGLHSFGLGIGGRLGHGDQMPAVLPRALRLPRVRVREVAAGPDHSLAITECGELFSWGAATAPLGYETAATDQLLPRRVKLPTERSTKVLHAATSARHCVACTRDARGAVACYGWGANEQMQLALRGADGWVTTPCRVERLSVLGASPSLACGGAHSAGVAEDGSVYCWGYDCMAPKKLKLPLPSLGEGLQTIHHRGKPLAKSVTCGISHTVAVSDRGHVYAWAAEMSPQLIQLPPGSYVVHASAASYSTVAVTSSGLVYSWKEHWHAGKPPHVHWHSEVRQAVHAAASDQHTAVIIAEHQPPFLSLCPAAEAAGDEAGEEDGGVAGLTSVPRLMTLCEVALQPSVSTRNCLQLWYTADAIGAALLGAYCCAYCAANLELVLRGDLWAHVPPHLLEQLGHSLRPTPLVKTLSEGIAEDEWEEQVASAAHAEAMAVDWREYYFEGPRQLAVSEQLTPAEPTARLKKLRKKLKQAEALEARLLCGDGDLTRDEHAKAAARQSLEDELLALTIAHPQLASALPLSPAALPSAAPPAPGIELHPRDEEDIPPRGSCGVSLLQRGARAGNGGETIISQARTRRTKWRSLGAAAAGGEATASAPPATRANIAGWEYVAVGEAVRGWGAAPVPRAPPLSQILSEQAHRQPVAEASVKRGQSPASATAASDASAGAVSLMHFVRRPTAKQAKQAKEESPAPAWGSPSASPTIAPSATMAAIQREQREEVERRQEQRTLCLAASPAAGPRRCSLSSDWSLSPTQASPQSSWGMLPEPSVISLEQIQTEEFLREELERSIVRGGAVGREGNSTMRDAVGEKKSGGRRRVKGGQSGKEVGEPRESSSNRQGLRDSRLAGESSQCARVGEGVRPFAAHKTGSNVSRKQSSIAPHETPEGKIACEGVRCESAILHHEETGPSGATGVSRRRKTKCNKSPAATAVVH</sequence>
<dbReference type="Pfam" id="PF12796">
    <property type="entry name" value="Ank_2"/>
    <property type="match status" value="1"/>
</dbReference>
<feature type="compositionally biased region" description="Polar residues" evidence="4">
    <location>
        <begin position="1048"/>
        <end position="1059"/>
    </location>
</feature>
<dbReference type="PANTHER" id="PTHR22872">
    <property type="entry name" value="BTK-BINDING PROTEIN-RELATED"/>
    <property type="match status" value="1"/>
</dbReference>
<dbReference type="PANTHER" id="PTHR22872:SF2">
    <property type="entry name" value="INHIBITOR OF BRUTON TYROSINE KINASE"/>
    <property type="match status" value="1"/>
</dbReference>
<dbReference type="SUPFAM" id="SSF50985">
    <property type="entry name" value="RCC1/BLIP-II"/>
    <property type="match status" value="2"/>
</dbReference>
<dbReference type="Pfam" id="PF00415">
    <property type="entry name" value="RCC1"/>
    <property type="match status" value="1"/>
</dbReference>
<dbReference type="PROSITE" id="PS50297">
    <property type="entry name" value="ANK_REP_REGION"/>
    <property type="match status" value="1"/>
</dbReference>
<evidence type="ECO:0000256" key="4">
    <source>
        <dbReference type="SAM" id="MobiDB-lite"/>
    </source>
</evidence>
<dbReference type="InterPro" id="IPR051625">
    <property type="entry name" value="Signaling_Regulatory_Domain"/>
</dbReference>
<keyword evidence="6" id="KW-1185">Reference proteome</keyword>
<evidence type="ECO:0008006" key="7">
    <source>
        <dbReference type="Google" id="ProtNLM"/>
    </source>
</evidence>
<dbReference type="PRINTS" id="PR00633">
    <property type="entry name" value="RCCNDNSATION"/>
</dbReference>
<dbReference type="Gene3D" id="1.25.40.20">
    <property type="entry name" value="Ankyrin repeat-containing domain"/>
    <property type="match status" value="1"/>
</dbReference>
<dbReference type="InterPro" id="IPR009091">
    <property type="entry name" value="RCC1/BLIP-II"/>
</dbReference>
<reference evidence="5 6" key="1">
    <citation type="journal article" date="2024" name="Science">
        <title>Giant polyketide synthase enzymes in the biosynthesis of giant marine polyether toxins.</title>
        <authorList>
            <person name="Fallon T.R."/>
            <person name="Shende V.V."/>
            <person name="Wierzbicki I.H."/>
            <person name="Pendleton A.L."/>
            <person name="Watervoot N.F."/>
            <person name="Auber R.P."/>
            <person name="Gonzalez D.J."/>
            <person name="Wisecaver J.H."/>
            <person name="Moore B.S."/>
        </authorList>
    </citation>
    <scope>NUCLEOTIDE SEQUENCE [LARGE SCALE GENOMIC DNA]</scope>
    <source>
        <strain evidence="5 6">12B1</strain>
    </source>
</reference>
<feature type="region of interest" description="Disordered" evidence="4">
    <location>
        <begin position="818"/>
        <end position="843"/>
    </location>
</feature>
<dbReference type="InterPro" id="IPR036770">
    <property type="entry name" value="Ankyrin_rpt-contain_sf"/>
</dbReference>
<accession>A0AB34K1S6</accession>
<feature type="compositionally biased region" description="Basic and acidic residues" evidence="4">
    <location>
        <begin position="1007"/>
        <end position="1026"/>
    </location>
</feature>
<dbReference type="PROSITE" id="PS50088">
    <property type="entry name" value="ANK_REPEAT"/>
    <property type="match status" value="1"/>
</dbReference>
<dbReference type="SMART" id="SM00248">
    <property type="entry name" value="ANK"/>
    <property type="match status" value="3"/>
</dbReference>
<feature type="repeat" description="RCC1" evidence="3">
    <location>
        <begin position="344"/>
        <end position="397"/>
    </location>
</feature>
<dbReference type="Pfam" id="PF13540">
    <property type="entry name" value="RCC1_2"/>
    <property type="match status" value="1"/>
</dbReference>
<feature type="compositionally biased region" description="Low complexity" evidence="4">
    <location>
        <begin position="834"/>
        <end position="843"/>
    </location>
</feature>
<keyword evidence="1" id="KW-0677">Repeat</keyword>
<dbReference type="InterPro" id="IPR002110">
    <property type="entry name" value="Ankyrin_rpt"/>
</dbReference>
<dbReference type="Proteomes" id="UP001515480">
    <property type="component" value="Unassembled WGS sequence"/>
</dbReference>
<feature type="repeat" description="RCC1" evidence="3">
    <location>
        <begin position="232"/>
        <end position="285"/>
    </location>
</feature>
<dbReference type="PROSITE" id="PS00626">
    <property type="entry name" value="RCC1_2"/>
    <property type="match status" value="2"/>
</dbReference>
<dbReference type="SUPFAM" id="SSF48403">
    <property type="entry name" value="Ankyrin repeat"/>
    <property type="match status" value="1"/>
</dbReference>
<keyword evidence="2" id="KW-0040">ANK repeat</keyword>
<evidence type="ECO:0000256" key="1">
    <source>
        <dbReference type="ARBA" id="ARBA00022737"/>
    </source>
</evidence>
<feature type="compositionally biased region" description="Basic and acidic residues" evidence="4">
    <location>
        <begin position="895"/>
        <end position="907"/>
    </location>
</feature>
<feature type="compositionally biased region" description="Polar residues" evidence="4">
    <location>
        <begin position="924"/>
        <end position="942"/>
    </location>
</feature>
<organism evidence="5 6">
    <name type="scientific">Prymnesium parvum</name>
    <name type="common">Toxic golden alga</name>
    <dbReference type="NCBI Taxonomy" id="97485"/>
    <lineage>
        <taxon>Eukaryota</taxon>
        <taxon>Haptista</taxon>
        <taxon>Haptophyta</taxon>
        <taxon>Prymnesiophyceae</taxon>
        <taxon>Prymnesiales</taxon>
        <taxon>Prymnesiaceae</taxon>
        <taxon>Prymnesium</taxon>
    </lineage>
</organism>
<feature type="compositionally biased region" description="Low complexity" evidence="4">
    <location>
        <begin position="871"/>
        <end position="894"/>
    </location>
</feature>
<dbReference type="AlphaFoldDB" id="A0AB34K1S6"/>
<comment type="caution">
    <text evidence="5">The sequence shown here is derived from an EMBL/GenBank/DDBJ whole genome shotgun (WGS) entry which is preliminary data.</text>
</comment>
<feature type="region of interest" description="Disordered" evidence="4">
    <location>
        <begin position="973"/>
        <end position="1066"/>
    </location>
</feature>
<name>A0AB34K1S6_PRYPA</name>
<feature type="region of interest" description="Disordered" evidence="4">
    <location>
        <begin position="710"/>
        <end position="733"/>
    </location>
</feature>
<feature type="repeat" description="ANK" evidence="2">
    <location>
        <begin position="38"/>
        <end position="70"/>
    </location>
</feature>
<evidence type="ECO:0000256" key="2">
    <source>
        <dbReference type="PROSITE-ProRule" id="PRU00023"/>
    </source>
</evidence>
<gene>
    <name evidence="5" type="ORF">AB1Y20_015728</name>
</gene>
<feature type="region of interest" description="Disordered" evidence="4">
    <location>
        <begin position="859"/>
        <end position="943"/>
    </location>
</feature>
<evidence type="ECO:0000256" key="3">
    <source>
        <dbReference type="PROSITE-ProRule" id="PRU00235"/>
    </source>
</evidence>
<feature type="region of interest" description="Disordered" evidence="4">
    <location>
        <begin position="1082"/>
        <end position="1113"/>
    </location>
</feature>
<feature type="repeat" description="RCC1" evidence="3">
    <location>
        <begin position="181"/>
        <end position="231"/>
    </location>
</feature>
<dbReference type="PROSITE" id="PS50012">
    <property type="entry name" value="RCC1_3"/>
    <property type="match status" value="4"/>
</dbReference>
<protein>
    <recommendedName>
        <fullName evidence="7">Inhibitor of Bruton tyrosine kinase</fullName>
    </recommendedName>
</protein>
<dbReference type="InterPro" id="IPR000408">
    <property type="entry name" value="Reg_chr_condens"/>
</dbReference>
<proteinExistence type="predicted"/>
<feature type="repeat" description="RCC1" evidence="3">
    <location>
        <begin position="290"/>
        <end position="343"/>
    </location>
</feature>
<evidence type="ECO:0000313" key="5">
    <source>
        <dbReference type="EMBL" id="KAL1527042.1"/>
    </source>
</evidence>
<dbReference type="Gene3D" id="2.130.10.30">
    <property type="entry name" value="Regulator of chromosome condensation 1/beta-lactamase-inhibitor protein II"/>
    <property type="match status" value="1"/>
</dbReference>